<sequence length="117" mass="13291">MRIISQDGKINLPYEMTALLVSDNYIQAVFAGGIQQSPYIMAVYESREKCQKAMEMLNRVYAGMFLSQNVEMSDDIYEECIKMAARGFGIIKTMVNSPDIKFEPANIVFRFPGDDEV</sequence>
<dbReference type="EMBL" id="BK059123">
    <property type="protein sequence ID" value="DAE32456.1"/>
    <property type="molecule type" value="Genomic_DNA"/>
</dbReference>
<proteinExistence type="predicted"/>
<organism evidence="1">
    <name type="scientific">virus sp. ctEfN2</name>
    <dbReference type="NCBI Taxonomy" id="2825810"/>
    <lineage>
        <taxon>Viruses</taxon>
    </lineage>
</organism>
<reference evidence="1" key="1">
    <citation type="journal article" date="2021" name="Proc. Natl. Acad. Sci. U.S.A.">
        <title>A Catalog of Tens of Thousands of Viruses from Human Metagenomes Reveals Hidden Associations with Chronic Diseases.</title>
        <authorList>
            <person name="Tisza M.J."/>
            <person name="Buck C.B."/>
        </authorList>
    </citation>
    <scope>NUCLEOTIDE SEQUENCE</scope>
    <source>
        <strain evidence="1">CtEfN2</strain>
    </source>
</reference>
<accession>A0A8S5RM55</accession>
<evidence type="ECO:0000313" key="1">
    <source>
        <dbReference type="EMBL" id="DAE32456.1"/>
    </source>
</evidence>
<protein>
    <submittedName>
        <fullName evidence="1">Uncharacterized protein</fullName>
    </submittedName>
</protein>
<name>A0A8S5RM55_9VIRU</name>